<comment type="caution">
    <text evidence="1">The sequence shown here is derived from an EMBL/GenBank/DDBJ whole genome shotgun (WGS) entry which is preliminary data.</text>
</comment>
<dbReference type="Proteomes" id="UP001201873">
    <property type="component" value="Unassembled WGS sequence"/>
</dbReference>
<keyword evidence="2" id="KW-1185">Reference proteome</keyword>
<evidence type="ECO:0000313" key="1">
    <source>
        <dbReference type="EMBL" id="MCK9878916.1"/>
    </source>
</evidence>
<accession>A0ABT0K5D2</accession>
<reference evidence="1 2" key="1">
    <citation type="submission" date="2022-04" db="EMBL/GenBank/DDBJ databases">
        <title>Genome diversity in the genus Frankia.</title>
        <authorList>
            <person name="Carlos-Shanley C."/>
            <person name="Hahn D."/>
        </authorList>
    </citation>
    <scope>NUCLEOTIDE SEQUENCE [LARGE SCALE GENOMIC DNA]</scope>
    <source>
        <strain evidence="1 2">Ag45/Mut15</strain>
    </source>
</reference>
<gene>
    <name evidence="1" type="ORF">MXD59_24680</name>
</gene>
<evidence type="ECO:0000313" key="2">
    <source>
        <dbReference type="Proteomes" id="UP001201873"/>
    </source>
</evidence>
<proteinExistence type="predicted"/>
<dbReference type="Gene3D" id="1.20.1260.10">
    <property type="match status" value="1"/>
</dbReference>
<protein>
    <submittedName>
        <fullName evidence="1">Ferritin-like domain-containing protein</fullName>
    </submittedName>
</protein>
<dbReference type="Pfam" id="PF13668">
    <property type="entry name" value="Ferritin_2"/>
    <property type="match status" value="1"/>
</dbReference>
<dbReference type="InterPro" id="IPR012347">
    <property type="entry name" value="Ferritin-like"/>
</dbReference>
<dbReference type="EMBL" id="JALKFT010000052">
    <property type="protein sequence ID" value="MCK9878916.1"/>
    <property type="molecule type" value="Genomic_DNA"/>
</dbReference>
<dbReference type="SUPFAM" id="SSF47240">
    <property type="entry name" value="Ferritin-like"/>
    <property type="match status" value="1"/>
</dbReference>
<dbReference type="InterPro" id="IPR009078">
    <property type="entry name" value="Ferritin-like_SF"/>
</dbReference>
<name>A0ABT0K5D2_9ACTN</name>
<sequence>MSSRRLDVGDAELRAMTADLDQAHRDTFPAAAAQLTDLGRDLGRGLGARAANRRGVLLGGLTAVGAGVLAACGSSSSGGGSNTGGMGSSAAATTGGRYTGDLKVVALAAALENLAVAAYSAVLTKAGAGTYGTVPPAIGEFVTVVRSQHTDHGKAWNGVLASAKLPEITGAPLTIAAGEVAKLNQAKTLPEVARIALDLETGAAQTYLSALTNVTNTTGISTAATIAPVEAMHAAVLRYILGDYPVPDSFLGTTAAIAPTVLTAA</sequence>
<dbReference type="RefSeq" id="WP_248826976.1">
    <property type="nucleotide sequence ID" value="NZ_JALKFT010000052.1"/>
</dbReference>
<organism evidence="1 2">
    <name type="scientific">Frankia umida</name>
    <dbReference type="NCBI Taxonomy" id="573489"/>
    <lineage>
        <taxon>Bacteria</taxon>
        <taxon>Bacillati</taxon>
        <taxon>Actinomycetota</taxon>
        <taxon>Actinomycetes</taxon>
        <taxon>Frankiales</taxon>
        <taxon>Frankiaceae</taxon>
        <taxon>Frankia</taxon>
    </lineage>
</organism>